<evidence type="ECO:0000256" key="2">
    <source>
        <dbReference type="ARBA" id="ARBA00022692"/>
    </source>
</evidence>
<accession>A0A5A9Z7V6</accession>
<dbReference type="InterPro" id="IPR019133">
    <property type="entry name" value="MIC60"/>
</dbReference>
<feature type="transmembrane region" description="Helical" evidence="7">
    <location>
        <begin position="119"/>
        <end position="141"/>
    </location>
</feature>
<organism evidence="8 9">
    <name type="scientific">Aquicoccus porphyridii</name>
    <dbReference type="NCBI Taxonomy" id="1852029"/>
    <lineage>
        <taxon>Bacteria</taxon>
        <taxon>Pseudomonadati</taxon>
        <taxon>Pseudomonadota</taxon>
        <taxon>Alphaproteobacteria</taxon>
        <taxon>Rhodobacterales</taxon>
        <taxon>Paracoccaceae</taxon>
        <taxon>Aquicoccus</taxon>
    </lineage>
</organism>
<dbReference type="EMBL" id="VINQ01000010">
    <property type="protein sequence ID" value="KAA0913270.1"/>
    <property type="molecule type" value="Genomic_DNA"/>
</dbReference>
<comment type="caution">
    <text evidence="8">The sequence shown here is derived from an EMBL/GenBank/DDBJ whole genome shotgun (WGS) entry which is preliminary data.</text>
</comment>
<reference evidence="8 9" key="1">
    <citation type="submission" date="2019-07" db="EMBL/GenBank/DDBJ databases">
        <title>Aquicoccus porphyridii gen. nov., sp. nov., isolated from a small marine red alga, Porphyridium marinum.</title>
        <authorList>
            <person name="Liu L."/>
        </authorList>
    </citation>
    <scope>NUCLEOTIDE SEQUENCE [LARGE SCALE GENOMIC DNA]</scope>
    <source>
        <strain evidence="8 9">L1 8-17</strain>
    </source>
</reference>
<evidence type="ECO:0000256" key="1">
    <source>
        <dbReference type="ARBA" id="ARBA00004370"/>
    </source>
</evidence>
<keyword evidence="2 7" id="KW-0812">Transmembrane</keyword>
<protein>
    <recommendedName>
        <fullName evidence="10">Mitochondrial inner membrane protein</fullName>
    </recommendedName>
</protein>
<keyword evidence="9" id="KW-1185">Reference proteome</keyword>
<name>A0A5A9Z7V6_9RHOB</name>
<feature type="region of interest" description="Disordered" evidence="6">
    <location>
        <begin position="1"/>
        <end position="91"/>
    </location>
</feature>
<evidence type="ECO:0000256" key="6">
    <source>
        <dbReference type="SAM" id="MobiDB-lite"/>
    </source>
</evidence>
<dbReference type="GO" id="GO:0016020">
    <property type="term" value="C:membrane"/>
    <property type="evidence" value="ECO:0007669"/>
    <property type="project" value="UniProtKB-SubCell"/>
</dbReference>
<feature type="compositionally biased region" description="Low complexity" evidence="6">
    <location>
        <begin position="68"/>
        <end position="81"/>
    </location>
</feature>
<dbReference type="Pfam" id="PF09731">
    <property type="entry name" value="Mitofilin"/>
    <property type="match status" value="1"/>
</dbReference>
<comment type="subcellular location">
    <subcellularLocation>
        <location evidence="1">Membrane</location>
    </subcellularLocation>
</comment>
<evidence type="ECO:0000256" key="7">
    <source>
        <dbReference type="SAM" id="Phobius"/>
    </source>
</evidence>
<evidence type="ECO:0008006" key="10">
    <source>
        <dbReference type="Google" id="ProtNLM"/>
    </source>
</evidence>
<sequence length="434" mass="44976">MAKTSKPKKEPETGREVDADKLRAAIEDVVALVPGRPDVVARDGSPEESATGIADTDDTPAPQEDVSEAGGANEAEEVAQAPDRDETEQVDAAPWGGAEVASATQAAQPEPVVIRKGGFIPLLLGGIVAAAIGFGAAFYILPEVWPGLGGDDGFEAQVSARLDDQAQEIAALQGAEPDLGPIEARLDELEGAQGALDALGGRVDELAEGLSRLEARVNDLEQRPITEGASPEAVAAYERELQAVQDAMATQRAEIEELLAEAAQKEASAEMTAQEAATRAAMTRILTALDTGTSFAEAGEDLARLGVDLPPELAGVADAGVDRMTDLAAAFPEAARAALTAARKDEDGGFGSFLRGQLGVRSLEPREGDDADAILSRAEAAVKEGRLIDAMAEIDTLPEAARAAMSGWMDRAQVRAEAVAAAEALSADLDLNRG</sequence>
<evidence type="ECO:0000313" key="9">
    <source>
        <dbReference type="Proteomes" id="UP000325291"/>
    </source>
</evidence>
<keyword evidence="4 7" id="KW-0472">Membrane</keyword>
<evidence type="ECO:0000313" key="8">
    <source>
        <dbReference type="EMBL" id="KAA0913270.1"/>
    </source>
</evidence>
<proteinExistence type="predicted"/>
<evidence type="ECO:0000256" key="3">
    <source>
        <dbReference type="ARBA" id="ARBA00022989"/>
    </source>
</evidence>
<dbReference type="AlphaFoldDB" id="A0A5A9Z7V6"/>
<keyword evidence="3 7" id="KW-1133">Transmembrane helix</keyword>
<dbReference type="Gene3D" id="1.10.287.1490">
    <property type="match status" value="1"/>
</dbReference>
<gene>
    <name evidence="8" type="ORF">FLO80_13365</name>
</gene>
<evidence type="ECO:0000256" key="4">
    <source>
        <dbReference type="ARBA" id="ARBA00023136"/>
    </source>
</evidence>
<feature type="compositionally biased region" description="Basic and acidic residues" evidence="6">
    <location>
        <begin position="7"/>
        <end position="26"/>
    </location>
</feature>
<keyword evidence="5" id="KW-0175">Coiled coil</keyword>
<dbReference type="RefSeq" id="WP_111368710.1">
    <property type="nucleotide sequence ID" value="NZ_VINQ01000010.1"/>
</dbReference>
<evidence type="ECO:0000256" key="5">
    <source>
        <dbReference type="SAM" id="Coils"/>
    </source>
</evidence>
<dbReference type="Proteomes" id="UP000325291">
    <property type="component" value="Unassembled WGS sequence"/>
</dbReference>
<feature type="coiled-coil region" evidence="5">
    <location>
        <begin position="196"/>
        <end position="275"/>
    </location>
</feature>